<reference evidence="2 3" key="1">
    <citation type="submission" date="2012-05" db="EMBL/GenBank/DDBJ databases">
        <authorList>
            <person name="Weinstock G."/>
            <person name="Sodergren E."/>
            <person name="Lobos E.A."/>
            <person name="Fulton L."/>
            <person name="Fulton R."/>
            <person name="Courtney L."/>
            <person name="Fronick C."/>
            <person name="O'Laughlin M."/>
            <person name="Godfrey J."/>
            <person name="Wilson R.M."/>
            <person name="Miner T."/>
            <person name="Farmer C."/>
            <person name="Delehaunty K."/>
            <person name="Cordes M."/>
            <person name="Minx P."/>
            <person name="Tomlinson C."/>
            <person name="Chen J."/>
            <person name="Wollam A."/>
            <person name="Pepin K.H."/>
            <person name="Bhonagiri V."/>
            <person name="Zhang X."/>
            <person name="Suruliraj S."/>
            <person name="Warren W."/>
            <person name="Mitreva M."/>
            <person name="Mardis E.R."/>
            <person name="Wilson R.K."/>
        </authorList>
    </citation>
    <scope>NUCLEOTIDE SEQUENCE [LARGE SCALE GENOMIC DNA]</scope>
    <source>
        <strain evidence="2 3">DSM 1785</strain>
    </source>
</reference>
<evidence type="ECO:0008006" key="4">
    <source>
        <dbReference type="Google" id="ProtNLM"/>
    </source>
</evidence>
<comment type="caution">
    <text evidence="2">The sequence shown here is derived from an EMBL/GenBank/DDBJ whole genome shotgun (WGS) entry which is preliminary data.</text>
</comment>
<gene>
    <name evidence="2" type="ORF">HMPREF0216_01396</name>
</gene>
<dbReference type="OrthoDB" id="1864188at2"/>
<dbReference type="PATRIC" id="fig|545697.3.peg.1375"/>
<organism evidence="2 3">
    <name type="scientific">Clostridium celatum DSM 1785</name>
    <dbReference type="NCBI Taxonomy" id="545697"/>
    <lineage>
        <taxon>Bacteria</taxon>
        <taxon>Bacillati</taxon>
        <taxon>Bacillota</taxon>
        <taxon>Clostridia</taxon>
        <taxon>Eubacteriales</taxon>
        <taxon>Clostridiaceae</taxon>
        <taxon>Clostridium</taxon>
    </lineage>
</organism>
<proteinExistence type="predicted"/>
<dbReference type="RefSeq" id="WP_005212643.1">
    <property type="nucleotide sequence ID" value="NZ_KB291627.1"/>
</dbReference>
<keyword evidence="1" id="KW-0812">Transmembrane</keyword>
<evidence type="ECO:0000313" key="2">
    <source>
        <dbReference type="EMBL" id="EKY27447.1"/>
    </source>
</evidence>
<protein>
    <recommendedName>
        <fullName evidence="4">MacB-like periplasmic core domain-containing protein</fullName>
    </recommendedName>
</protein>
<feature type="transmembrane region" description="Helical" evidence="1">
    <location>
        <begin position="306"/>
        <end position="324"/>
    </location>
</feature>
<keyword evidence="1" id="KW-1133">Transmembrane helix</keyword>
<dbReference type="eggNOG" id="ENOG5032WRK">
    <property type="taxonomic scope" value="Bacteria"/>
</dbReference>
<dbReference type="HOGENOM" id="CLU_670309_0_0_9"/>
<keyword evidence="3" id="KW-1185">Reference proteome</keyword>
<feature type="transmembrane region" description="Helical" evidence="1">
    <location>
        <begin position="361"/>
        <end position="380"/>
    </location>
</feature>
<accession>L1QIN3</accession>
<dbReference type="Proteomes" id="UP000010420">
    <property type="component" value="Unassembled WGS sequence"/>
</dbReference>
<sequence>MRRAVRQIIKVLLMFALVMCFGLSIGYVNNIKNEKKVINYYFEETEVNIDRLKSIKESKNDISMVGWAEKSLQSAYNPDFNRTINNLKVLLVSGNSSLIIDGPLLFEDDKEGCLIDEETSYKLFGSKHAVGKEIIYNDRSLVVRGIHKGTTSNIIVQLLDDSQESMTGLSFDGTEFSFNEIKDLTNTLGFKEMPINASLYYNLANAIMMIFPIIALLLIAIKVIVYAMKAKNKPILLFIYLCMIIILGTIFLKITNIKITIPLDMIPNKWSDFDFWGNLWREYIEKFKYVMYMKKYGMDIYNIENMIMATVYSILTIILFVINLKAIKINSIRELIGINLILVLNSFVVVLLVWKKYSFDVNIPILWAIYPLYLCADYFIRKHEKYFVYNENRDKIQNNKINTESNEVMV</sequence>
<keyword evidence="1" id="KW-0472">Membrane</keyword>
<evidence type="ECO:0000313" key="3">
    <source>
        <dbReference type="Proteomes" id="UP000010420"/>
    </source>
</evidence>
<dbReference type="EMBL" id="AMEZ01000035">
    <property type="protein sequence ID" value="EKY27447.1"/>
    <property type="molecule type" value="Genomic_DNA"/>
</dbReference>
<feature type="transmembrane region" description="Helical" evidence="1">
    <location>
        <begin position="237"/>
        <end position="255"/>
    </location>
</feature>
<feature type="transmembrane region" description="Helical" evidence="1">
    <location>
        <begin position="199"/>
        <end position="225"/>
    </location>
</feature>
<feature type="transmembrane region" description="Helical" evidence="1">
    <location>
        <begin position="336"/>
        <end position="355"/>
    </location>
</feature>
<dbReference type="AlphaFoldDB" id="L1QIN3"/>
<name>L1QIN3_9CLOT</name>
<dbReference type="STRING" id="545697.HMPREF0216_01396"/>
<evidence type="ECO:0000256" key="1">
    <source>
        <dbReference type="SAM" id="Phobius"/>
    </source>
</evidence>